<dbReference type="EMBL" id="FOLS01000010">
    <property type="protein sequence ID" value="SFC77308.1"/>
    <property type="molecule type" value="Genomic_DNA"/>
</dbReference>
<keyword evidence="3 6" id="KW-0812">Transmembrane</keyword>
<proteinExistence type="predicted"/>
<evidence type="ECO:0000313" key="7">
    <source>
        <dbReference type="EMBL" id="SFC77308.1"/>
    </source>
</evidence>
<sequence length="473" mass="53083">MSAPLVVDLDGTLIHSDLLLESGLSFLKRHPLKALSPLRWLAGGKANLKSRLAGVAPVDVSVLPYNKAVIELIQRKKEEGHRIVLATASHRSYAEQIAEHLGLFDQVLATDEHINLSAHRKRDALVAEFGMQGFDYAGNSSDDLPVWQAARRAYVVNSSGKISQRAHSHGNVEEELKHEVQVARTWIKALRMHQWAKNALIFVPLLASHRLLETHLLLNGLLAFLFFGLCASSVYVLNDLLDLEDDRHHASKFRRPFASGALSIKSGLLAFPLLLLAGFSGALLLLPWKFSLALLAYYLLTLAYSFWLKRRMAVDVLVLAMLYTSRIIAGTFAFEVKLTFWMLAFSMFIFLSLALVKRYAELRDARMKGKNQKTRGRGYYPDDLEMVSSLGASSGYLSVMVLALYIQDGSTAAMYHYPQLIWLACPLLLYWITRIWMLTHRGLMHDDPVVFAIKDRTSLLIGACFAVIFWVAA</sequence>
<dbReference type="NCBIfam" id="NF006088">
    <property type="entry name" value="PRK08238.1"/>
    <property type="match status" value="1"/>
</dbReference>
<dbReference type="InterPro" id="IPR044878">
    <property type="entry name" value="UbiA_sf"/>
</dbReference>
<dbReference type="InterPro" id="IPR023214">
    <property type="entry name" value="HAD_sf"/>
</dbReference>
<keyword evidence="8" id="KW-1185">Reference proteome</keyword>
<dbReference type="Proteomes" id="UP000183385">
    <property type="component" value="Unassembled WGS sequence"/>
</dbReference>
<dbReference type="SUPFAM" id="SSF56784">
    <property type="entry name" value="HAD-like"/>
    <property type="match status" value="1"/>
</dbReference>
<feature type="transmembrane region" description="Helical" evidence="6">
    <location>
        <begin position="262"/>
        <end position="284"/>
    </location>
</feature>
<dbReference type="Pfam" id="PF01040">
    <property type="entry name" value="UbiA"/>
    <property type="match status" value="1"/>
</dbReference>
<dbReference type="Gene3D" id="1.10.357.140">
    <property type="entry name" value="UbiA prenyltransferase"/>
    <property type="match status" value="1"/>
</dbReference>
<evidence type="ECO:0000313" key="8">
    <source>
        <dbReference type="Proteomes" id="UP000183385"/>
    </source>
</evidence>
<dbReference type="Gene3D" id="3.40.50.1000">
    <property type="entry name" value="HAD superfamily/HAD-like"/>
    <property type="match status" value="1"/>
</dbReference>
<feature type="transmembrane region" description="Helical" evidence="6">
    <location>
        <begin position="340"/>
        <end position="360"/>
    </location>
</feature>
<protein>
    <submittedName>
        <fullName evidence="7">4-hydroxybenzoate polyprenyltransferase</fullName>
    </submittedName>
</protein>
<feature type="transmembrane region" description="Helical" evidence="6">
    <location>
        <begin position="449"/>
        <end position="472"/>
    </location>
</feature>
<dbReference type="GO" id="GO:0009247">
    <property type="term" value="P:glycolipid biosynthetic process"/>
    <property type="evidence" value="ECO:0007669"/>
    <property type="project" value="TreeGrafter"/>
</dbReference>
<reference evidence="7 8" key="1">
    <citation type="submission" date="2016-10" db="EMBL/GenBank/DDBJ databases">
        <authorList>
            <person name="Varghese N."/>
            <person name="Submissions S."/>
        </authorList>
    </citation>
    <scope>NUCLEOTIDE SEQUENCE [LARGE SCALE GENOMIC DNA]</scope>
    <source>
        <strain evidence="7 8">LMG 18378</strain>
    </source>
</reference>
<feature type="transmembrane region" description="Helical" evidence="6">
    <location>
        <begin position="387"/>
        <end position="407"/>
    </location>
</feature>
<feature type="transmembrane region" description="Helical" evidence="6">
    <location>
        <begin position="218"/>
        <end position="241"/>
    </location>
</feature>
<dbReference type="CDD" id="cd13963">
    <property type="entry name" value="PT_UbiA_2"/>
    <property type="match status" value="1"/>
</dbReference>
<dbReference type="InterPro" id="IPR039653">
    <property type="entry name" value="Prenyltransferase"/>
</dbReference>
<evidence type="ECO:0000256" key="6">
    <source>
        <dbReference type="SAM" id="Phobius"/>
    </source>
</evidence>
<dbReference type="RefSeq" id="WP_074980302.1">
    <property type="nucleotide sequence ID" value="NZ_CP101752.1"/>
</dbReference>
<dbReference type="Pfam" id="PF12710">
    <property type="entry name" value="HAD"/>
    <property type="match status" value="1"/>
</dbReference>
<dbReference type="PANTHER" id="PTHR11048">
    <property type="entry name" value="PRENYLTRANSFERASES"/>
    <property type="match status" value="1"/>
</dbReference>
<dbReference type="GO" id="GO:0005886">
    <property type="term" value="C:plasma membrane"/>
    <property type="evidence" value="ECO:0007669"/>
    <property type="project" value="TreeGrafter"/>
</dbReference>
<organism evidence="7 8">
    <name type="scientific">Pseudomonas citronellolis</name>
    <dbReference type="NCBI Taxonomy" id="53408"/>
    <lineage>
        <taxon>Bacteria</taxon>
        <taxon>Pseudomonadati</taxon>
        <taxon>Pseudomonadota</taxon>
        <taxon>Gammaproteobacteria</taxon>
        <taxon>Pseudomonadales</taxon>
        <taxon>Pseudomonadaceae</taxon>
        <taxon>Pseudomonas</taxon>
    </lineage>
</organism>
<feature type="transmembrane region" description="Helical" evidence="6">
    <location>
        <begin position="314"/>
        <end position="334"/>
    </location>
</feature>
<gene>
    <name evidence="7" type="ORF">SAMN05216577_110113</name>
</gene>
<dbReference type="GO" id="GO:0016765">
    <property type="term" value="F:transferase activity, transferring alkyl or aryl (other than methyl) groups"/>
    <property type="evidence" value="ECO:0007669"/>
    <property type="project" value="InterPro"/>
</dbReference>
<keyword evidence="4 6" id="KW-1133">Transmembrane helix</keyword>
<dbReference type="CDD" id="cd07519">
    <property type="entry name" value="HAD_PTase"/>
    <property type="match status" value="1"/>
</dbReference>
<dbReference type="AlphaFoldDB" id="A0AAQ1HMR2"/>
<dbReference type="PANTHER" id="PTHR11048:SF5">
    <property type="entry name" value="DECAPRENYL-PHOSPHATE PHOSPHORIBOSYLTRANSFERASE"/>
    <property type="match status" value="1"/>
</dbReference>
<keyword evidence="5 6" id="KW-0472">Membrane</keyword>
<evidence type="ECO:0000256" key="5">
    <source>
        <dbReference type="ARBA" id="ARBA00023136"/>
    </source>
</evidence>
<name>A0AAQ1HMR2_9PSED</name>
<comment type="caution">
    <text evidence="7">The sequence shown here is derived from an EMBL/GenBank/DDBJ whole genome shotgun (WGS) entry which is preliminary data.</text>
</comment>
<feature type="transmembrane region" description="Helical" evidence="6">
    <location>
        <begin position="419"/>
        <end position="437"/>
    </location>
</feature>
<dbReference type="InterPro" id="IPR036412">
    <property type="entry name" value="HAD-like_sf"/>
</dbReference>
<feature type="transmembrane region" description="Helical" evidence="6">
    <location>
        <begin position="290"/>
        <end position="307"/>
    </location>
</feature>
<evidence type="ECO:0000256" key="2">
    <source>
        <dbReference type="ARBA" id="ARBA00022475"/>
    </source>
</evidence>
<evidence type="ECO:0000256" key="1">
    <source>
        <dbReference type="ARBA" id="ARBA00004141"/>
    </source>
</evidence>
<evidence type="ECO:0000256" key="3">
    <source>
        <dbReference type="ARBA" id="ARBA00022692"/>
    </source>
</evidence>
<comment type="subcellular location">
    <subcellularLocation>
        <location evidence="1">Membrane</location>
        <topology evidence="1">Multi-pass membrane protein</topology>
    </subcellularLocation>
</comment>
<dbReference type="InterPro" id="IPR000537">
    <property type="entry name" value="UbiA_prenyltransferase"/>
</dbReference>
<accession>A0AAQ1HMR2</accession>
<keyword evidence="2" id="KW-1003">Cell membrane</keyword>
<evidence type="ECO:0000256" key="4">
    <source>
        <dbReference type="ARBA" id="ARBA00022989"/>
    </source>
</evidence>